<keyword evidence="6" id="KW-1133">Transmembrane helix</keyword>
<proteinExistence type="predicted"/>
<keyword evidence="3" id="KW-0732">Signal</keyword>
<evidence type="ECO:0000256" key="5">
    <source>
        <dbReference type="SAM" id="MobiDB-lite"/>
    </source>
</evidence>
<evidence type="ECO:0000256" key="1">
    <source>
        <dbReference type="ARBA" id="ARBA00022512"/>
    </source>
</evidence>
<keyword evidence="6" id="KW-0472">Membrane</keyword>
<keyword evidence="1" id="KW-0134">Cell wall</keyword>
<dbReference type="InterPro" id="IPR019931">
    <property type="entry name" value="LPXTG_anchor"/>
</dbReference>
<keyword evidence="2" id="KW-0964">Secreted</keyword>
<evidence type="ECO:0000256" key="2">
    <source>
        <dbReference type="ARBA" id="ARBA00022525"/>
    </source>
</evidence>
<name>A0A9X3SSH6_9ACTN</name>
<dbReference type="Pfam" id="PF00746">
    <property type="entry name" value="Gram_pos_anchor"/>
    <property type="match status" value="1"/>
</dbReference>
<keyword evidence="4" id="KW-0572">Peptidoglycan-anchor</keyword>
<organism evidence="8 9">
    <name type="scientific">Glycomyces luteolus</name>
    <dbReference type="NCBI Taxonomy" id="2670330"/>
    <lineage>
        <taxon>Bacteria</taxon>
        <taxon>Bacillati</taxon>
        <taxon>Actinomycetota</taxon>
        <taxon>Actinomycetes</taxon>
        <taxon>Glycomycetales</taxon>
        <taxon>Glycomycetaceae</taxon>
        <taxon>Glycomyces</taxon>
    </lineage>
</organism>
<accession>A0A9X3SSH6</accession>
<dbReference type="NCBIfam" id="TIGR01167">
    <property type="entry name" value="LPXTG_anchor"/>
    <property type="match status" value="1"/>
</dbReference>
<keyword evidence="9" id="KW-1185">Reference proteome</keyword>
<evidence type="ECO:0000256" key="3">
    <source>
        <dbReference type="ARBA" id="ARBA00022729"/>
    </source>
</evidence>
<evidence type="ECO:0000313" key="8">
    <source>
        <dbReference type="EMBL" id="MDA1362591.1"/>
    </source>
</evidence>
<evidence type="ECO:0000256" key="4">
    <source>
        <dbReference type="ARBA" id="ARBA00023088"/>
    </source>
</evidence>
<feature type="transmembrane region" description="Helical" evidence="6">
    <location>
        <begin position="383"/>
        <end position="404"/>
    </location>
</feature>
<sequence>MATANPLLGRAVESAAVLILSAVGIGVFAQPATAQDDGVAFPFIHSDLPFAEVEPGESIPMTPTLFQEDPLPQDTAALIVNFSGSSGSGFIRPQVGIDAPYDNCGWGQHYPQTMYCVITDFEDLVGSAVTITDPVTYEIDSKTAGPVDICKCDYRVFAVNAEVLDRDIGEPTWDPDSDNLLGLTATDSWDGPSSGERPEESGEILVETTENPYDLVVEDIEVAGREGEEVDTGVSVANLGTADTLWTEEVPGSIALRGQLPDGLELTGITSPGEPWPEWTCLESEEELAEEYQRVGAATELERFDFACFALYIDAGAERGFALALDIVDADAVDGGRIETDVVTDADGWPPVLENDLENNRADILVDVEDAARPQLPATGMSMTTVLIAAAVASALGVALFAVARRRKADAGSEA</sequence>
<keyword evidence="6" id="KW-0812">Transmembrane</keyword>
<evidence type="ECO:0000259" key="7">
    <source>
        <dbReference type="Pfam" id="PF00746"/>
    </source>
</evidence>
<protein>
    <submittedName>
        <fullName evidence="8">LPXTG cell wall anchor domain-containing protein</fullName>
    </submittedName>
</protein>
<evidence type="ECO:0000256" key="6">
    <source>
        <dbReference type="SAM" id="Phobius"/>
    </source>
</evidence>
<dbReference type="RefSeq" id="WP_270112678.1">
    <property type="nucleotide sequence ID" value="NZ_JAPZVP010000025.1"/>
</dbReference>
<evidence type="ECO:0000313" key="9">
    <source>
        <dbReference type="Proteomes" id="UP001146067"/>
    </source>
</evidence>
<feature type="domain" description="Gram-positive cocci surface proteins LPxTG" evidence="7">
    <location>
        <begin position="372"/>
        <end position="409"/>
    </location>
</feature>
<feature type="region of interest" description="Disordered" evidence="5">
    <location>
        <begin position="170"/>
        <end position="202"/>
    </location>
</feature>
<reference evidence="8" key="1">
    <citation type="submission" date="2022-12" db="EMBL/GenBank/DDBJ databases">
        <title>Gycomyces niveus sp.nov.,a novel actinomycete isolated from soil in Shouguan.</title>
        <authorList>
            <person name="Yang X."/>
        </authorList>
    </citation>
    <scope>NUCLEOTIDE SEQUENCE</scope>
    <source>
        <strain evidence="8">NEAU-A15</strain>
    </source>
</reference>
<dbReference type="EMBL" id="JAPZVP010000025">
    <property type="protein sequence ID" value="MDA1362591.1"/>
    <property type="molecule type" value="Genomic_DNA"/>
</dbReference>
<gene>
    <name evidence="8" type="ORF">O1R50_23415</name>
</gene>
<dbReference type="AlphaFoldDB" id="A0A9X3SSH6"/>
<dbReference type="Proteomes" id="UP001146067">
    <property type="component" value="Unassembled WGS sequence"/>
</dbReference>
<comment type="caution">
    <text evidence="8">The sequence shown here is derived from an EMBL/GenBank/DDBJ whole genome shotgun (WGS) entry which is preliminary data.</text>
</comment>